<dbReference type="RefSeq" id="WP_326926436.1">
    <property type="nucleotide sequence ID" value="NZ_CP123443.1"/>
</dbReference>
<name>A0ABY8MG00_9SPIO</name>
<keyword evidence="9 11" id="KW-0368">Histidine biosynthesis</keyword>
<dbReference type="Pfam" id="PF01634">
    <property type="entry name" value="HisG"/>
    <property type="match status" value="1"/>
</dbReference>
<evidence type="ECO:0000256" key="9">
    <source>
        <dbReference type="ARBA" id="ARBA00023102"/>
    </source>
</evidence>
<comment type="cofactor">
    <cofactor evidence="11">
        <name>Mg(2+)</name>
        <dbReference type="ChEBI" id="CHEBI:18420"/>
    </cofactor>
</comment>
<accession>A0ABY8MG00</accession>
<feature type="domain" description="ATP phosphoribosyltransferase catalytic" evidence="12">
    <location>
        <begin position="55"/>
        <end position="215"/>
    </location>
</feature>
<gene>
    <name evidence="11 14" type="primary">hisG</name>
    <name evidence="14" type="ORF">P0082_07185</name>
</gene>
<keyword evidence="11" id="KW-0460">Magnesium</keyword>
<dbReference type="HAMAP" id="MF_00079">
    <property type="entry name" value="HisG_Long"/>
    <property type="match status" value="1"/>
</dbReference>
<evidence type="ECO:0000259" key="13">
    <source>
        <dbReference type="Pfam" id="PF08029"/>
    </source>
</evidence>
<organism evidence="14 15">
    <name type="scientific">Candidatus Haliotispira prima</name>
    <dbReference type="NCBI Taxonomy" id="3034016"/>
    <lineage>
        <taxon>Bacteria</taxon>
        <taxon>Pseudomonadati</taxon>
        <taxon>Spirochaetota</taxon>
        <taxon>Spirochaetia</taxon>
        <taxon>Spirochaetales</taxon>
        <taxon>Spirochaetaceae</taxon>
        <taxon>Candidatus Haliotispira</taxon>
    </lineage>
</organism>
<dbReference type="Gene3D" id="3.40.190.10">
    <property type="entry name" value="Periplasmic binding protein-like II"/>
    <property type="match status" value="2"/>
</dbReference>
<dbReference type="Gene3D" id="3.30.70.120">
    <property type="match status" value="1"/>
</dbReference>
<evidence type="ECO:0000313" key="14">
    <source>
        <dbReference type="EMBL" id="WGK68265.1"/>
    </source>
</evidence>
<dbReference type="PANTHER" id="PTHR21403">
    <property type="entry name" value="ATP PHOSPHORIBOSYLTRANSFERASE ATP-PRTASE"/>
    <property type="match status" value="1"/>
</dbReference>
<dbReference type="InterPro" id="IPR015867">
    <property type="entry name" value="N-reg_PII/ATP_PRibTrfase_C"/>
</dbReference>
<dbReference type="EC" id="2.4.2.17" evidence="4 11"/>
<dbReference type="SUPFAM" id="SSF54913">
    <property type="entry name" value="GlnB-like"/>
    <property type="match status" value="1"/>
</dbReference>
<dbReference type="InterPro" id="IPR013820">
    <property type="entry name" value="ATP_PRibTrfase_cat"/>
</dbReference>
<feature type="domain" description="Histidine biosynthesis HisG C-terminal" evidence="13">
    <location>
        <begin position="243"/>
        <end position="315"/>
    </location>
</feature>
<dbReference type="InterPro" id="IPR013115">
    <property type="entry name" value="HisG_C"/>
</dbReference>
<dbReference type="InterPro" id="IPR011322">
    <property type="entry name" value="N-reg_PII-like_a/b"/>
</dbReference>
<dbReference type="PROSITE" id="PS01316">
    <property type="entry name" value="ATP_P_PHORIBOSYLTR"/>
    <property type="match status" value="1"/>
</dbReference>
<dbReference type="InterPro" id="IPR020621">
    <property type="entry name" value="ATP-PRT_HisG_long"/>
</dbReference>
<dbReference type="NCBIfam" id="TIGR03455">
    <property type="entry name" value="HisG_C-term"/>
    <property type="match status" value="1"/>
</dbReference>
<evidence type="ECO:0000256" key="7">
    <source>
        <dbReference type="ARBA" id="ARBA00022676"/>
    </source>
</evidence>
<dbReference type="SUPFAM" id="SSF53850">
    <property type="entry name" value="Periplasmic binding protein-like II"/>
    <property type="match status" value="1"/>
</dbReference>
<dbReference type="InterPro" id="IPR001348">
    <property type="entry name" value="ATP_PRibTrfase_HisG"/>
</dbReference>
<dbReference type="Proteomes" id="UP001228690">
    <property type="component" value="Chromosome"/>
</dbReference>
<evidence type="ECO:0000256" key="10">
    <source>
        <dbReference type="ARBA" id="ARBA00024861"/>
    </source>
</evidence>
<evidence type="ECO:0000256" key="4">
    <source>
        <dbReference type="ARBA" id="ARBA00011946"/>
    </source>
</evidence>
<keyword evidence="7 11" id="KW-0328">Glycosyltransferase</keyword>
<dbReference type="NCBIfam" id="TIGR00070">
    <property type="entry name" value="hisG"/>
    <property type="match status" value="1"/>
</dbReference>
<comment type="catalytic activity">
    <reaction evidence="1 11">
        <text>1-(5-phospho-beta-D-ribosyl)-ATP + diphosphate = 5-phospho-alpha-D-ribose 1-diphosphate + ATP</text>
        <dbReference type="Rhea" id="RHEA:18473"/>
        <dbReference type="ChEBI" id="CHEBI:30616"/>
        <dbReference type="ChEBI" id="CHEBI:33019"/>
        <dbReference type="ChEBI" id="CHEBI:58017"/>
        <dbReference type="ChEBI" id="CHEBI:73183"/>
        <dbReference type="EC" id="2.4.2.17"/>
    </reaction>
</comment>
<keyword evidence="11" id="KW-0479">Metal-binding</keyword>
<evidence type="ECO:0000259" key="12">
    <source>
        <dbReference type="Pfam" id="PF01634"/>
    </source>
</evidence>
<comment type="activity regulation">
    <text evidence="11">Feedback inhibited by histidine.</text>
</comment>
<dbReference type="EMBL" id="CP123443">
    <property type="protein sequence ID" value="WGK68265.1"/>
    <property type="molecule type" value="Genomic_DNA"/>
</dbReference>
<evidence type="ECO:0000256" key="2">
    <source>
        <dbReference type="ARBA" id="ARBA00004667"/>
    </source>
</evidence>
<comment type="function">
    <text evidence="10 11">Catalyzes the condensation of ATP and 5-phosphoribose 1-diphosphate to form N'-(5'-phosphoribosyl)-ATP (PR-ATP). Has a crucial role in the pathway because the rate of histidine biosynthesis seems to be controlled primarily by regulation of HisG enzymatic activity.</text>
</comment>
<dbReference type="PANTHER" id="PTHR21403:SF8">
    <property type="entry name" value="ATP PHOSPHORIBOSYLTRANSFERASE"/>
    <property type="match status" value="1"/>
</dbReference>
<evidence type="ECO:0000256" key="5">
    <source>
        <dbReference type="ARBA" id="ARBA00020998"/>
    </source>
</evidence>
<keyword evidence="6 11" id="KW-0028">Amino-acid biosynthesis</keyword>
<dbReference type="InterPro" id="IPR018198">
    <property type="entry name" value="ATP_PRibTrfase_CS"/>
</dbReference>
<comment type="subcellular location">
    <subcellularLocation>
        <location evidence="11">Cytoplasm</location>
    </subcellularLocation>
</comment>
<dbReference type="GO" id="GO:0003879">
    <property type="term" value="F:ATP phosphoribosyltransferase activity"/>
    <property type="evidence" value="ECO:0007669"/>
    <property type="project" value="UniProtKB-EC"/>
</dbReference>
<comment type="pathway">
    <text evidence="2 11">Amino-acid biosynthesis; L-histidine biosynthesis; L-histidine from 5-phospho-alpha-D-ribose 1-diphosphate: step 1/9.</text>
</comment>
<evidence type="ECO:0000313" key="15">
    <source>
        <dbReference type="Proteomes" id="UP001228690"/>
    </source>
</evidence>
<proteinExistence type="inferred from homology"/>
<sequence length="318" mass="35258">MSKDTQRLRIALQKSGRLHEDSLAILRLCGIKLTPDSRQLLCRSEEMPLDLLFIRDDDIPGFVAEGICDLGIVGENIYWEEHCAWEHDRERGDHISDSGPFRARVSRKLGFSRCRLSLAGPAEFARRYQEQGPKALQGCTIASSYPASLEHFLKENNVQAEIIKMKGSVELAPKLGIADLICDLISTGSTLVANNLVECHSFLKSEAVLLEHGGNEESRTDWSPQRLACFQQLQTRLDGVLRARNSKYVMMNAPKDKVLEISRLLPGADSPTVIPLGDPEQVAIHVVSGEPVVWETMEALKAAGAHSILIQSIEKVLL</sequence>
<evidence type="ECO:0000256" key="8">
    <source>
        <dbReference type="ARBA" id="ARBA00022679"/>
    </source>
</evidence>
<dbReference type="Pfam" id="PF08029">
    <property type="entry name" value="HisG_C"/>
    <property type="match status" value="1"/>
</dbReference>
<reference evidence="14 15" key="1">
    <citation type="submission" date="2023-04" db="EMBL/GenBank/DDBJ databases">
        <title>Spirochaete genome identified in red abalone sample constitutes a novel genus.</title>
        <authorList>
            <person name="Sharma S.P."/>
            <person name="Purcell C.M."/>
            <person name="Hyde J.R."/>
            <person name="Severin A.J."/>
        </authorList>
    </citation>
    <scope>NUCLEOTIDE SEQUENCE [LARGE SCALE GENOMIC DNA]</scope>
    <source>
        <strain evidence="14 15">SP-2023</strain>
    </source>
</reference>
<keyword evidence="11" id="KW-0547">Nucleotide-binding</keyword>
<evidence type="ECO:0000256" key="3">
    <source>
        <dbReference type="ARBA" id="ARBA00007955"/>
    </source>
</evidence>
<evidence type="ECO:0000256" key="1">
    <source>
        <dbReference type="ARBA" id="ARBA00000915"/>
    </source>
</evidence>
<evidence type="ECO:0000256" key="11">
    <source>
        <dbReference type="HAMAP-Rule" id="MF_00079"/>
    </source>
</evidence>
<protein>
    <recommendedName>
        <fullName evidence="5 11">ATP phosphoribosyltransferase</fullName>
        <shortName evidence="11">ATP-PRT</shortName>
        <shortName evidence="11">ATP-PRTase</shortName>
        <ecNumber evidence="4 11">2.4.2.17</ecNumber>
    </recommendedName>
</protein>
<evidence type="ECO:0000256" key="6">
    <source>
        <dbReference type="ARBA" id="ARBA00022605"/>
    </source>
</evidence>
<keyword evidence="11" id="KW-0963">Cytoplasm</keyword>
<comment type="similarity">
    <text evidence="3 11">Belongs to the ATP phosphoribosyltransferase family. Long subfamily.</text>
</comment>
<keyword evidence="15" id="KW-1185">Reference proteome</keyword>
<keyword evidence="8 11" id="KW-0808">Transferase</keyword>
<keyword evidence="11" id="KW-0067">ATP-binding</keyword>